<dbReference type="AlphaFoldDB" id="A0A364Y4A6"/>
<dbReference type="EMBL" id="QMFY01000005">
    <property type="protein sequence ID" value="RAW01018.1"/>
    <property type="molecule type" value="Genomic_DNA"/>
</dbReference>
<evidence type="ECO:0008006" key="4">
    <source>
        <dbReference type="Google" id="ProtNLM"/>
    </source>
</evidence>
<dbReference type="InterPro" id="IPR028976">
    <property type="entry name" value="CheC-like_sf"/>
</dbReference>
<reference evidence="2 3" key="1">
    <citation type="submission" date="2018-06" db="EMBL/GenBank/DDBJ databases">
        <title>Chryseolinea flavus sp. nov., a member of the phylum Bacteroidetes isolated from soil.</title>
        <authorList>
            <person name="Li Y."/>
            <person name="Wang J."/>
        </authorList>
    </citation>
    <scope>NUCLEOTIDE SEQUENCE [LARGE SCALE GENOMIC DNA]</scope>
    <source>
        <strain evidence="2 3">SDU1-6</strain>
    </source>
</reference>
<sequence>MEYKNRESFVTHAMNGGMARAARSFSIMLGATVKTSPSQILNLDNENNFARLKDQDQELFVLVTQMIGDFNGKSYLIFNIEEAIAIAKVLRKDEKELDERLREAFLMEIDNIVSAAVISELSDVLKAEIYGDVPMMKRLSGSSLYDFIAADKDPRDHGLLVINTGFTVDKHPNIHPQFIWKFSPVLLEMIPANVIAVQNR</sequence>
<dbReference type="OrthoDB" id="967598at2"/>
<dbReference type="Proteomes" id="UP000251889">
    <property type="component" value="Unassembled WGS sequence"/>
</dbReference>
<evidence type="ECO:0000313" key="3">
    <source>
        <dbReference type="Proteomes" id="UP000251889"/>
    </source>
</evidence>
<keyword evidence="1" id="KW-0145">Chemotaxis</keyword>
<evidence type="ECO:0000313" key="2">
    <source>
        <dbReference type="EMBL" id="RAW01018.1"/>
    </source>
</evidence>
<dbReference type="SUPFAM" id="SSF103039">
    <property type="entry name" value="CheC-like"/>
    <property type="match status" value="1"/>
</dbReference>
<comment type="caution">
    <text evidence="2">The sequence shown here is derived from an EMBL/GenBank/DDBJ whole genome shotgun (WGS) entry which is preliminary data.</text>
</comment>
<evidence type="ECO:0000256" key="1">
    <source>
        <dbReference type="ARBA" id="ARBA00022500"/>
    </source>
</evidence>
<name>A0A364Y4A6_9BACT</name>
<gene>
    <name evidence="2" type="ORF">DQQ10_12355</name>
</gene>
<organism evidence="2 3">
    <name type="scientific">Pseudochryseolinea flava</name>
    <dbReference type="NCBI Taxonomy" id="2059302"/>
    <lineage>
        <taxon>Bacteria</taxon>
        <taxon>Pseudomonadati</taxon>
        <taxon>Bacteroidota</taxon>
        <taxon>Cytophagia</taxon>
        <taxon>Cytophagales</taxon>
        <taxon>Fulvivirgaceae</taxon>
        <taxon>Pseudochryseolinea</taxon>
    </lineage>
</organism>
<dbReference type="GO" id="GO:0006935">
    <property type="term" value="P:chemotaxis"/>
    <property type="evidence" value="ECO:0007669"/>
    <property type="project" value="UniProtKB-KW"/>
</dbReference>
<accession>A0A364Y4A6</accession>
<dbReference type="Gene3D" id="3.40.1550.10">
    <property type="entry name" value="CheC-like"/>
    <property type="match status" value="1"/>
</dbReference>
<dbReference type="RefSeq" id="WP_112747173.1">
    <property type="nucleotide sequence ID" value="NZ_QMFY01000005.1"/>
</dbReference>
<keyword evidence="3" id="KW-1185">Reference proteome</keyword>
<protein>
    <recommendedName>
        <fullName evidence="4">Chemotaxis protein CheC</fullName>
    </recommendedName>
</protein>
<proteinExistence type="predicted"/>